<dbReference type="InterPro" id="IPR023816">
    <property type="entry name" value="CRISPR-assoc_CYA0889"/>
</dbReference>
<reference evidence="2" key="1">
    <citation type="submission" date="2022-06" db="EMBL/GenBank/DDBJ databases">
        <title>New cyanobacteria of genus Symplocastrum in benthos of Lake Baikal.</title>
        <authorList>
            <person name="Sorokovikova E."/>
            <person name="Tikhonova I."/>
            <person name="Krasnopeev A."/>
            <person name="Evseev P."/>
            <person name="Gladkikh A."/>
            <person name="Belykh O."/>
        </authorList>
    </citation>
    <scope>NUCLEOTIDE SEQUENCE</scope>
    <source>
        <strain evidence="2">BBK-W-15</strain>
    </source>
</reference>
<dbReference type="InterPro" id="IPR026881">
    <property type="entry name" value="WYL_dom"/>
</dbReference>
<dbReference type="EMBL" id="JAMZMM010000008">
    <property type="protein sequence ID" value="MCP2727172.1"/>
    <property type="molecule type" value="Genomic_DNA"/>
</dbReference>
<gene>
    <name evidence="2" type="ORF">NJ959_01620</name>
</gene>
<protein>
    <submittedName>
        <fullName evidence="2">TIGR03985 family CRISPR-associated protein</fullName>
    </submittedName>
</protein>
<dbReference type="NCBIfam" id="TIGR03985">
    <property type="entry name" value="TIGR03985 family CRISPR-associated protein"/>
    <property type="match status" value="1"/>
</dbReference>
<sequence length="477" mass="56451">MDITFHTPPKPALLQKLAKGALEQSQNLTRAVRLWVLLRWLYSDDGYLALPNSFTYTDWRKAFFTENHQDEKQEDIENHQDSNCACNKKTKQWLSDYEVDIAQWQHSLQKQVPIPNSDIEQLLEERLFAQVRKSLQSDFDLLISRNWLQRLTNVTGRSKQYHRANILPIVSESNNHSLDTNLTPKAQAYVASALGRFSFLDPSFPVLAEQISEEELDEDNNRVFLYVDYVVPESSPLQDTVDQIQSELQEIWDSGEIRPLLLTYRSAHQNLIKECVVYPVCIYFMEHAKYLCAYGSTPRGEINWYKYRLDRIISKRLESLDWQDTRVPQLLREKYLANRLPTPKVVNTMLKQAWGCDFYKEIGLMILRFDRDFHQSYMEGIAIHHTFTIIDCDRAALLIKQYTPNPQQRHTLLQILHHRPTTDIYYQLYYRITDYYVVRWLRALGAKVEVMLPCQLREEIALDSQNTWYQYKFPYRS</sequence>
<proteinExistence type="predicted"/>
<keyword evidence="3" id="KW-1185">Reference proteome</keyword>
<organism evidence="2 3">
    <name type="scientific">Limnofasciculus baicalensis BBK-W-15</name>
    <dbReference type="NCBI Taxonomy" id="2699891"/>
    <lineage>
        <taxon>Bacteria</taxon>
        <taxon>Bacillati</taxon>
        <taxon>Cyanobacteriota</taxon>
        <taxon>Cyanophyceae</taxon>
        <taxon>Coleofasciculales</taxon>
        <taxon>Coleofasciculaceae</taxon>
        <taxon>Limnofasciculus</taxon>
        <taxon>Limnofasciculus baicalensis</taxon>
    </lineage>
</organism>
<dbReference type="Pfam" id="PF13280">
    <property type="entry name" value="WYL"/>
    <property type="match status" value="1"/>
</dbReference>
<accession>A0AAE3KQC2</accession>
<dbReference type="RefSeq" id="WP_254009990.1">
    <property type="nucleotide sequence ID" value="NZ_JAMZMM010000008.1"/>
</dbReference>
<evidence type="ECO:0000313" key="3">
    <source>
        <dbReference type="Proteomes" id="UP001204953"/>
    </source>
</evidence>
<dbReference type="Proteomes" id="UP001204953">
    <property type="component" value="Unassembled WGS sequence"/>
</dbReference>
<evidence type="ECO:0000259" key="1">
    <source>
        <dbReference type="Pfam" id="PF13280"/>
    </source>
</evidence>
<dbReference type="AlphaFoldDB" id="A0AAE3KQC2"/>
<comment type="caution">
    <text evidence="2">The sequence shown here is derived from an EMBL/GenBank/DDBJ whole genome shotgun (WGS) entry which is preliminary data.</text>
</comment>
<evidence type="ECO:0000313" key="2">
    <source>
        <dbReference type="EMBL" id="MCP2727172.1"/>
    </source>
</evidence>
<feature type="domain" description="WYL" evidence="1">
    <location>
        <begin position="258"/>
        <end position="313"/>
    </location>
</feature>
<name>A0AAE3KQC2_9CYAN</name>